<comment type="caution">
    <text evidence="1">The sequence shown here is derived from an EMBL/GenBank/DDBJ whole genome shotgun (WGS) entry which is preliminary data.</text>
</comment>
<dbReference type="OrthoDB" id="2344483at2759"/>
<dbReference type="SUPFAM" id="SSF52047">
    <property type="entry name" value="RNI-like"/>
    <property type="match status" value="1"/>
</dbReference>
<accession>A0A8S1CJS1</accession>
<evidence type="ECO:0000313" key="2">
    <source>
        <dbReference type="Proteomes" id="UP000494165"/>
    </source>
</evidence>
<protein>
    <submittedName>
        <fullName evidence="1">Uncharacterized protein</fullName>
    </submittedName>
</protein>
<dbReference type="EMBL" id="CADEPI010000046">
    <property type="protein sequence ID" value="CAB3369663.1"/>
    <property type="molecule type" value="Genomic_DNA"/>
</dbReference>
<dbReference type="Gene3D" id="3.80.10.10">
    <property type="entry name" value="Ribonuclease Inhibitor"/>
    <property type="match status" value="1"/>
</dbReference>
<organism evidence="1 2">
    <name type="scientific">Cloeon dipterum</name>
    <dbReference type="NCBI Taxonomy" id="197152"/>
    <lineage>
        <taxon>Eukaryota</taxon>
        <taxon>Metazoa</taxon>
        <taxon>Ecdysozoa</taxon>
        <taxon>Arthropoda</taxon>
        <taxon>Hexapoda</taxon>
        <taxon>Insecta</taxon>
        <taxon>Pterygota</taxon>
        <taxon>Palaeoptera</taxon>
        <taxon>Ephemeroptera</taxon>
        <taxon>Pisciforma</taxon>
        <taxon>Baetidae</taxon>
        <taxon>Cloeon</taxon>
    </lineage>
</organism>
<name>A0A8S1CJS1_9INSE</name>
<proteinExistence type="predicted"/>
<dbReference type="AlphaFoldDB" id="A0A8S1CJS1"/>
<keyword evidence="2" id="KW-1185">Reference proteome</keyword>
<reference evidence="1 2" key="1">
    <citation type="submission" date="2020-04" db="EMBL/GenBank/DDBJ databases">
        <authorList>
            <person name="Alioto T."/>
            <person name="Alioto T."/>
            <person name="Gomez Garrido J."/>
        </authorList>
    </citation>
    <scope>NUCLEOTIDE SEQUENCE [LARGE SCALE GENOMIC DNA]</scope>
</reference>
<sequence>MTEELHTLFSKMIQIRKNCGYRIQAIAKKFGILLSPNFSIENLLDLPTDQLMNVFNYLLTVESKKLLKSEEEMNILMTPALKISLRFGLKVVNLNGYLSNCPAQLKYQYFKTVVRRASEIAPNIEELILTSKQLDCNAYLDISMDSEFLQALSKFSRLHLLQIEDVCYIDGLDDLFQLLEHLQELQYLSVCFPNGFAEINFEEQNIAEKMKKSMSNLKVFRYGSATYHLRRVCMDHLPNLQVIEDFASDFSLMQDFVAFAQDPISHGTSNLRHLLVDYSQQEAINQNYHLTCPLVSHMAIFWWEEWVSEHDCSKWKPLLKFTQIESLHFLDTPLRVLNCFLSNYGSNLREISIRYGLDFTAQIISLKEIFAVCPNLEKLKCYTTMIERVPFTSFACLKEVNIEFMRTPESSDDGLLSHILSAPGLTKVTLVGNFEGNSIKKLTSLISKKKILLQLESLTIEMRINNSDRLNIMEERVKETMKLTKCATANLQKLSHVKFYLNFRRTEYSVLARSLRDGKISNESMPDITIFYSDLNNNDDNKDRISWFVDEELISILDNY</sequence>
<dbReference type="InterPro" id="IPR032675">
    <property type="entry name" value="LRR_dom_sf"/>
</dbReference>
<evidence type="ECO:0000313" key="1">
    <source>
        <dbReference type="EMBL" id="CAB3369663.1"/>
    </source>
</evidence>
<dbReference type="Proteomes" id="UP000494165">
    <property type="component" value="Unassembled WGS sequence"/>
</dbReference>
<gene>
    <name evidence="1" type="ORF">CLODIP_2_CD02631</name>
</gene>